<protein>
    <recommendedName>
        <fullName evidence="1">Tc1-like transposase DDE domain-containing protein</fullName>
    </recommendedName>
</protein>
<dbReference type="RefSeq" id="XP_066079898.1">
    <property type="nucleotide sequence ID" value="XM_066223801.1"/>
</dbReference>
<evidence type="ECO:0000259" key="1">
    <source>
        <dbReference type="Pfam" id="PF13358"/>
    </source>
</evidence>
<organism evidence="2 3">
    <name type="scientific">Kwoniella dendrophila CBS 6074</name>
    <dbReference type="NCBI Taxonomy" id="1295534"/>
    <lineage>
        <taxon>Eukaryota</taxon>
        <taxon>Fungi</taxon>
        <taxon>Dikarya</taxon>
        <taxon>Basidiomycota</taxon>
        <taxon>Agaricomycotina</taxon>
        <taxon>Tremellomycetes</taxon>
        <taxon>Tremellales</taxon>
        <taxon>Cryptococcaceae</taxon>
        <taxon>Kwoniella</taxon>
    </lineage>
</organism>
<keyword evidence="3" id="KW-1185">Reference proteome</keyword>
<dbReference type="Gene3D" id="1.10.10.10">
    <property type="entry name" value="Winged helix-like DNA-binding domain superfamily/Winged helix DNA-binding domain"/>
    <property type="match status" value="1"/>
</dbReference>
<dbReference type="Pfam" id="PF13358">
    <property type="entry name" value="DDE_3"/>
    <property type="match status" value="1"/>
</dbReference>
<dbReference type="InterPro" id="IPR036397">
    <property type="entry name" value="RNaseH_sf"/>
</dbReference>
<dbReference type="GeneID" id="91098771"/>
<reference evidence="2 3" key="1">
    <citation type="submission" date="2024-01" db="EMBL/GenBank/DDBJ databases">
        <title>Comparative genomics of Cryptococcus and Kwoniella reveals pathogenesis evolution and contrasting modes of karyotype evolution via chromosome fusion or intercentromeric recombination.</title>
        <authorList>
            <person name="Coelho M.A."/>
            <person name="David-Palma M."/>
            <person name="Shea T."/>
            <person name="Bowers K."/>
            <person name="McGinley-Smith S."/>
            <person name="Mohammad A.W."/>
            <person name="Gnirke A."/>
            <person name="Yurkov A.M."/>
            <person name="Nowrousian M."/>
            <person name="Sun S."/>
            <person name="Cuomo C.A."/>
            <person name="Heitman J."/>
        </authorList>
    </citation>
    <scope>NUCLEOTIDE SEQUENCE [LARGE SCALE GENOMIC DNA]</scope>
    <source>
        <strain evidence="2 3">CBS 6074</strain>
    </source>
</reference>
<dbReference type="GO" id="GO:0003676">
    <property type="term" value="F:nucleic acid binding"/>
    <property type="evidence" value="ECO:0007669"/>
    <property type="project" value="InterPro"/>
</dbReference>
<dbReference type="PANTHER" id="PTHR46068">
    <property type="entry name" value="PROTEIN CBG27172"/>
    <property type="match status" value="1"/>
</dbReference>
<gene>
    <name evidence="2" type="ORF">L201_008103</name>
</gene>
<dbReference type="Proteomes" id="UP001355207">
    <property type="component" value="Chromosome 11"/>
</dbReference>
<evidence type="ECO:0000313" key="3">
    <source>
        <dbReference type="Proteomes" id="UP001355207"/>
    </source>
</evidence>
<dbReference type="PANTHER" id="PTHR46068:SF1">
    <property type="entry name" value="TRANSPOSASE IS30-LIKE HTH DOMAIN-CONTAINING PROTEIN"/>
    <property type="match status" value="1"/>
</dbReference>
<dbReference type="InterPro" id="IPR038717">
    <property type="entry name" value="Tc1-like_DDE_dom"/>
</dbReference>
<accession>A0AAX4K606</accession>
<evidence type="ECO:0000313" key="2">
    <source>
        <dbReference type="EMBL" id="WWC93136.1"/>
    </source>
</evidence>
<proteinExistence type="predicted"/>
<dbReference type="InterPro" id="IPR036388">
    <property type="entry name" value="WH-like_DNA-bd_sf"/>
</dbReference>
<dbReference type="Gene3D" id="3.30.420.10">
    <property type="entry name" value="Ribonuclease H-like superfamily/Ribonuclease H"/>
    <property type="match status" value="1"/>
</dbReference>
<sequence>MYPNQNHNRGPTTSDLTCGEIKRAVQKENLGARAIASDIGVPKSTVQSIINRGKATGNWGALPTGPKKGTTGISARTKRAVLEDLKVDFNESQREVANRYDISKHSVCNIYAACGQKSYIQAQSPYLSEGHQADRLKWALDNENTDWNSIIWTDEFTMQTGTNNKQRVVRRRGQKYDPKYMKPYFRSGWKSISVWGAIAHNYKFPLVRCPLEGEGRMTKKLYLERILEPHLSKHVNDLAEKGKNMLIVEDGFKGHHADICKAFKKAHNINNSIHPACYPDLNPIENVWGQLKRMVRARKVRATNADMLWKDVQDEWKKLDINVINREVESMENRRLKILEVKGGPTKY</sequence>
<dbReference type="AlphaFoldDB" id="A0AAX4K606"/>
<dbReference type="EMBL" id="CP144108">
    <property type="protein sequence ID" value="WWC93136.1"/>
    <property type="molecule type" value="Genomic_DNA"/>
</dbReference>
<name>A0AAX4K606_9TREE</name>
<feature type="domain" description="Tc1-like transposase DDE" evidence="1">
    <location>
        <begin position="150"/>
        <end position="301"/>
    </location>
</feature>